<reference evidence="6 7" key="1">
    <citation type="submission" date="2024-02" db="EMBL/GenBank/DDBJ databases">
        <title>New especies of Spiribacter isolated from saline water.</title>
        <authorList>
            <person name="Leon M.J."/>
            <person name="De La Haba R."/>
            <person name="Sanchez-Porro C."/>
            <person name="Ventosa A."/>
        </authorList>
    </citation>
    <scope>NUCLEOTIDE SEQUENCE [LARGE SCALE GENOMIC DNA]</scope>
    <source>
        <strain evidence="7">ag22IC4-189</strain>
    </source>
</reference>
<keyword evidence="1" id="KW-0805">Transcription regulation</keyword>
<protein>
    <submittedName>
        <fullName evidence="6">Cyclic nucleotide-binding domain-containing protein</fullName>
    </submittedName>
</protein>
<dbReference type="InterPro" id="IPR012318">
    <property type="entry name" value="HTH_CRP"/>
</dbReference>
<evidence type="ECO:0000313" key="7">
    <source>
        <dbReference type="Proteomes" id="UP001556637"/>
    </source>
</evidence>
<dbReference type="Gene3D" id="1.10.10.10">
    <property type="entry name" value="Winged helix-like DNA-binding domain superfamily/Winged helix DNA-binding domain"/>
    <property type="match status" value="1"/>
</dbReference>
<dbReference type="PROSITE" id="PS51063">
    <property type="entry name" value="HTH_CRP_2"/>
    <property type="match status" value="1"/>
</dbReference>
<comment type="caution">
    <text evidence="6">The sequence shown here is derived from an EMBL/GenBank/DDBJ whole genome shotgun (WGS) entry which is preliminary data.</text>
</comment>
<dbReference type="InterPro" id="IPR014710">
    <property type="entry name" value="RmlC-like_jellyroll"/>
</dbReference>
<dbReference type="PROSITE" id="PS00042">
    <property type="entry name" value="HTH_CRP_1"/>
    <property type="match status" value="1"/>
</dbReference>
<dbReference type="Pfam" id="PF00027">
    <property type="entry name" value="cNMP_binding"/>
    <property type="match status" value="1"/>
</dbReference>
<dbReference type="PANTHER" id="PTHR24567">
    <property type="entry name" value="CRP FAMILY TRANSCRIPTIONAL REGULATORY PROTEIN"/>
    <property type="match status" value="1"/>
</dbReference>
<dbReference type="EMBL" id="JBAKFF010000001">
    <property type="protein sequence ID" value="MEX0430107.1"/>
    <property type="molecule type" value="Genomic_DNA"/>
</dbReference>
<sequence length="246" mass="26999">MQELSEASPCLALDAATPELLGDEAIERLRAIAIQHGAAEAGTRIFRAGEPFRAIYGVRIGAIKAVRHDEAGDEQVVAFHLPGEFFGLTGIHSDRYVNTAIALERTAVCALPYQRLFQVANEQPRLRRQLMRLMSGVILTEQDQYAAMAGHTADARLAFLLLDLRERLSRGGPPRERLRLPMTRAELGSSVGLAPETTSRVFQQFRRGELIEASGRNIRFLDIGGLGRLAVPLMHPGHNANRTSAA</sequence>
<dbReference type="SMART" id="SM00419">
    <property type="entry name" value="HTH_CRP"/>
    <property type="match status" value="1"/>
</dbReference>
<dbReference type="InterPro" id="IPR050397">
    <property type="entry name" value="Env_Response_Regulators"/>
</dbReference>
<accession>A0ABV3T4H6</accession>
<evidence type="ECO:0000256" key="2">
    <source>
        <dbReference type="ARBA" id="ARBA00023125"/>
    </source>
</evidence>
<dbReference type="InterPro" id="IPR000595">
    <property type="entry name" value="cNMP-bd_dom"/>
</dbReference>
<dbReference type="InterPro" id="IPR018335">
    <property type="entry name" value="Tscrpt_reg_HTH_Crp-type_CS"/>
</dbReference>
<evidence type="ECO:0000259" key="5">
    <source>
        <dbReference type="PROSITE" id="PS51063"/>
    </source>
</evidence>
<gene>
    <name evidence="6" type="ORF">V6X30_01655</name>
</gene>
<dbReference type="InterPro" id="IPR036390">
    <property type="entry name" value="WH_DNA-bd_sf"/>
</dbReference>
<keyword evidence="3" id="KW-0804">Transcription</keyword>
<dbReference type="SMART" id="SM00100">
    <property type="entry name" value="cNMP"/>
    <property type="match status" value="1"/>
</dbReference>
<dbReference type="InterPro" id="IPR018490">
    <property type="entry name" value="cNMP-bd_dom_sf"/>
</dbReference>
<dbReference type="PROSITE" id="PS50042">
    <property type="entry name" value="CNMP_BINDING_3"/>
    <property type="match status" value="1"/>
</dbReference>
<dbReference type="PRINTS" id="PR00034">
    <property type="entry name" value="HTHCRP"/>
</dbReference>
<dbReference type="SUPFAM" id="SSF51206">
    <property type="entry name" value="cAMP-binding domain-like"/>
    <property type="match status" value="1"/>
</dbReference>
<feature type="domain" description="Cyclic nucleotide-binding" evidence="4">
    <location>
        <begin position="40"/>
        <end position="95"/>
    </location>
</feature>
<evidence type="ECO:0000256" key="1">
    <source>
        <dbReference type="ARBA" id="ARBA00023015"/>
    </source>
</evidence>
<organism evidence="6 7">
    <name type="scientific">Spiribacter insolitus</name>
    <dbReference type="NCBI Taxonomy" id="3122417"/>
    <lineage>
        <taxon>Bacteria</taxon>
        <taxon>Pseudomonadati</taxon>
        <taxon>Pseudomonadota</taxon>
        <taxon>Gammaproteobacteria</taxon>
        <taxon>Chromatiales</taxon>
        <taxon>Ectothiorhodospiraceae</taxon>
        <taxon>Spiribacter</taxon>
    </lineage>
</organism>
<name>A0ABV3T4H6_9GAMM</name>
<evidence type="ECO:0000259" key="4">
    <source>
        <dbReference type="PROSITE" id="PS50042"/>
    </source>
</evidence>
<evidence type="ECO:0000256" key="3">
    <source>
        <dbReference type="ARBA" id="ARBA00023163"/>
    </source>
</evidence>
<evidence type="ECO:0000313" key="6">
    <source>
        <dbReference type="EMBL" id="MEX0430107.1"/>
    </source>
</evidence>
<proteinExistence type="predicted"/>
<dbReference type="RefSeq" id="WP_367982902.1">
    <property type="nucleotide sequence ID" value="NZ_JBAKFF010000001.1"/>
</dbReference>
<dbReference type="CDD" id="cd00092">
    <property type="entry name" value="HTH_CRP"/>
    <property type="match status" value="1"/>
</dbReference>
<keyword evidence="7" id="KW-1185">Reference proteome</keyword>
<keyword evidence="2" id="KW-0238">DNA-binding</keyword>
<dbReference type="PANTHER" id="PTHR24567:SF75">
    <property type="entry name" value="FUMARATE AND NITRATE REDUCTION REGULATORY PROTEIN"/>
    <property type="match status" value="1"/>
</dbReference>
<feature type="domain" description="HTH crp-type" evidence="5">
    <location>
        <begin position="151"/>
        <end position="224"/>
    </location>
</feature>
<dbReference type="Proteomes" id="UP001556637">
    <property type="component" value="Unassembled WGS sequence"/>
</dbReference>
<dbReference type="CDD" id="cd00038">
    <property type="entry name" value="CAP_ED"/>
    <property type="match status" value="1"/>
</dbReference>
<dbReference type="SUPFAM" id="SSF46785">
    <property type="entry name" value="Winged helix' DNA-binding domain"/>
    <property type="match status" value="1"/>
</dbReference>
<dbReference type="InterPro" id="IPR036388">
    <property type="entry name" value="WH-like_DNA-bd_sf"/>
</dbReference>
<dbReference type="Gene3D" id="2.60.120.10">
    <property type="entry name" value="Jelly Rolls"/>
    <property type="match status" value="1"/>
</dbReference>
<dbReference type="Pfam" id="PF13545">
    <property type="entry name" value="HTH_Crp_2"/>
    <property type="match status" value="1"/>
</dbReference>